<evidence type="ECO:0000256" key="1">
    <source>
        <dbReference type="SAM" id="Coils"/>
    </source>
</evidence>
<dbReference type="PANTHER" id="PTHR36681:SF3">
    <property type="entry name" value="NUCLEAR GTPASE, GERMINAL CENTER-ASSOCIATED, TANDEM DUPLICATE 3"/>
    <property type="match status" value="1"/>
</dbReference>
<dbReference type="InterPro" id="IPR045063">
    <property type="entry name" value="Dynamin_N"/>
</dbReference>
<dbReference type="InterPro" id="IPR056024">
    <property type="entry name" value="DUF7605"/>
</dbReference>
<keyword evidence="6" id="KW-1185">Reference proteome</keyword>
<feature type="region of interest" description="Disordered" evidence="2">
    <location>
        <begin position="1071"/>
        <end position="1101"/>
    </location>
</feature>
<keyword evidence="1" id="KW-0175">Coiled coil</keyword>
<feature type="region of interest" description="Disordered" evidence="2">
    <location>
        <begin position="348"/>
        <end position="376"/>
    </location>
</feature>
<dbReference type="STRING" id="1450538.A0A2V5H1N5"/>
<evidence type="ECO:0000259" key="4">
    <source>
        <dbReference type="Pfam" id="PF24564"/>
    </source>
</evidence>
<feature type="region of interest" description="Disordered" evidence="2">
    <location>
        <begin position="113"/>
        <end position="142"/>
    </location>
</feature>
<dbReference type="Pfam" id="PF24564">
    <property type="entry name" value="DUF7605"/>
    <property type="match status" value="1"/>
</dbReference>
<dbReference type="AlphaFoldDB" id="A0A2V5H1N5"/>
<feature type="compositionally biased region" description="Basic residues" evidence="2">
    <location>
        <begin position="349"/>
        <end position="359"/>
    </location>
</feature>
<evidence type="ECO:0008006" key="7">
    <source>
        <dbReference type="Google" id="ProtNLM"/>
    </source>
</evidence>
<organism evidence="5 6">
    <name type="scientific">Aspergillus violaceofuscus (strain CBS 115571)</name>
    <dbReference type="NCBI Taxonomy" id="1450538"/>
    <lineage>
        <taxon>Eukaryota</taxon>
        <taxon>Fungi</taxon>
        <taxon>Dikarya</taxon>
        <taxon>Ascomycota</taxon>
        <taxon>Pezizomycotina</taxon>
        <taxon>Eurotiomycetes</taxon>
        <taxon>Eurotiomycetidae</taxon>
        <taxon>Eurotiales</taxon>
        <taxon>Aspergillaceae</taxon>
        <taxon>Aspergillus</taxon>
    </lineage>
</organism>
<dbReference type="Proteomes" id="UP000249829">
    <property type="component" value="Unassembled WGS sequence"/>
</dbReference>
<dbReference type="Gene3D" id="3.40.50.300">
    <property type="entry name" value="P-loop containing nucleotide triphosphate hydrolases"/>
    <property type="match status" value="1"/>
</dbReference>
<sequence length="1101" mass="124504">MSLQSEDVTLVDHLAKIHYIVEQPFRNGHLRPGYKTASPSPDFDTKWKDEPPHIRALYTARASKLASSDQYKGAQVNDHEFANALYAKLYAELDSNQAAAAFTIQLKMLLSPDDVSGSRSAQDENAGATENLSSEEHSANDADQEIKALEAAVRKGIKVVTSLSQVFGEPENWKSEPDWPNKIKRTLDKARKETVVIGVAGSTGAGKSSLVNALIDEKDILTTDCMRASTAVPVEVHYNKGESRYRAEVEFIQREGWERELDILFAELRVHSEELARGEEPKDAEATVALQKIMAVYPALERQALLETSPCELLKDERVSDLLGQTVTIKDNNSKSFADELKSYIDSKGKKKSRPKSSAKKAALGHPKDLSEGSDSADQGIGLWPLVHVVRIYVKAKALSAEAVLVDLPGVSDSNAARVAVADEYMKRCSAHWIVAPINRAVNDKVAHDFLGKNFKIQMHMDNAFNDITFVCTKTDDLVPAEVLQSLGLELPPIGDLEESSDRLDAPKMKFREYQDQKEQILTELEPIEDEIEDLEERLRDEDINLDVALLTPQKRKKTRSYDDSAQDGLLRLSDYEGMEVSDSDDAEDKIHELLRHLQALKAQRKKLQGQRRDADRGIEKYRKIELDDLRFCIEARNNFAKEQIKHDFGQTIASLDQEDEQHDGIYLSTMARDYNEFKENLSVYCVSPKAYQELRGRSRRGKKLPGFSDLEQTEVPALQQYCIALTRKSREKTARRFLVTLNPLLQSMTLWSAPIATAARTSAQKRQQMEAEFRNAVDDLTEAMNRLRVDSVASSRAIIQDQIIANLDQAWRHGYDEFPQAVDCWNAPQQQEGFRWNRYQAFCRRQGLHDNRNLNEEIAQPMIAKIKPGWRSAFEDQLPGAYKQLREDFEKAISEFHSQAMRWITWDSPRATGERLQRRLVTLHESIKQEMEDLQAWTGREKRNRRGYFSASIATGLQSTYQACAQYTGRGVLKAIRTRMSEHAEKQGSSLFRNAADEVSQALEEWLCELDTKLEKLVKELLQEVAQDYHRALVAPHLQHRADEHAGLKAQIRDLLRDAEADLQLDRLLGEDGPLQHEPAPPMDQQEPAATGTTAESAAT</sequence>
<dbReference type="InterPro" id="IPR027417">
    <property type="entry name" value="P-loop_NTPase"/>
</dbReference>
<protein>
    <recommendedName>
        <fullName evidence="7">Nuclear GTPase SLIP-GC</fullName>
    </recommendedName>
</protein>
<dbReference type="EMBL" id="KZ825151">
    <property type="protein sequence ID" value="PYI17805.1"/>
    <property type="molecule type" value="Genomic_DNA"/>
</dbReference>
<feature type="coiled-coil region" evidence="1">
    <location>
        <begin position="584"/>
        <end position="618"/>
    </location>
</feature>
<feature type="compositionally biased region" description="Low complexity" evidence="2">
    <location>
        <begin position="1090"/>
        <end position="1101"/>
    </location>
</feature>
<evidence type="ECO:0000256" key="2">
    <source>
        <dbReference type="SAM" id="MobiDB-lite"/>
    </source>
</evidence>
<proteinExistence type="predicted"/>
<evidence type="ECO:0000313" key="5">
    <source>
        <dbReference type="EMBL" id="PYI17805.1"/>
    </source>
</evidence>
<dbReference type="PANTHER" id="PTHR36681">
    <property type="entry name" value="NUCLEAR GTPASE, GERMINAL CENTER-ASSOCIATED, TANDEM DUPLICATE 3"/>
    <property type="match status" value="1"/>
</dbReference>
<feature type="coiled-coil region" evidence="1">
    <location>
        <begin position="518"/>
        <end position="552"/>
    </location>
</feature>
<evidence type="ECO:0000313" key="6">
    <source>
        <dbReference type="Proteomes" id="UP000249829"/>
    </source>
</evidence>
<dbReference type="SUPFAM" id="SSF52540">
    <property type="entry name" value="P-loop containing nucleoside triphosphate hydrolases"/>
    <property type="match status" value="2"/>
</dbReference>
<dbReference type="Pfam" id="PF00350">
    <property type="entry name" value="Dynamin_N"/>
    <property type="match status" value="1"/>
</dbReference>
<gene>
    <name evidence="5" type="ORF">BO99DRAFT_434161</name>
</gene>
<name>A0A2V5H1N5_ASPV1</name>
<feature type="domain" description="DUF7605" evidence="4">
    <location>
        <begin position="827"/>
        <end position="988"/>
    </location>
</feature>
<evidence type="ECO:0000259" key="3">
    <source>
        <dbReference type="Pfam" id="PF00350"/>
    </source>
</evidence>
<dbReference type="OMA" id="SCIEARN"/>
<accession>A0A2V5H1N5</accession>
<reference evidence="5 6" key="1">
    <citation type="submission" date="2018-02" db="EMBL/GenBank/DDBJ databases">
        <title>The genomes of Aspergillus section Nigri reveals drivers in fungal speciation.</title>
        <authorList>
            <consortium name="DOE Joint Genome Institute"/>
            <person name="Vesth T.C."/>
            <person name="Nybo J."/>
            <person name="Theobald S."/>
            <person name="Brandl J."/>
            <person name="Frisvad J.C."/>
            <person name="Nielsen K.F."/>
            <person name="Lyhne E.K."/>
            <person name="Kogle M.E."/>
            <person name="Kuo A."/>
            <person name="Riley R."/>
            <person name="Clum A."/>
            <person name="Nolan M."/>
            <person name="Lipzen A."/>
            <person name="Salamov A."/>
            <person name="Henrissat B."/>
            <person name="Wiebenga A."/>
            <person name="De vries R.P."/>
            <person name="Grigoriev I.V."/>
            <person name="Mortensen U.H."/>
            <person name="Andersen M.R."/>
            <person name="Baker S.E."/>
        </authorList>
    </citation>
    <scope>NUCLEOTIDE SEQUENCE [LARGE SCALE GENOMIC DNA]</scope>
    <source>
        <strain evidence="5 6">CBS 115571</strain>
    </source>
</reference>
<feature type="domain" description="Dynamin N-terminal" evidence="3">
    <location>
        <begin position="197"/>
        <end position="445"/>
    </location>
</feature>